<dbReference type="EMBL" id="JACGWM010000013">
    <property type="protein sequence ID" value="KAL0333116.1"/>
    <property type="molecule type" value="Genomic_DNA"/>
</dbReference>
<evidence type="ECO:0000313" key="1">
    <source>
        <dbReference type="EMBL" id="KAL0333116.1"/>
    </source>
</evidence>
<dbReference type="Pfam" id="PF03004">
    <property type="entry name" value="Transposase_24"/>
    <property type="match status" value="1"/>
</dbReference>
<dbReference type="AlphaFoldDB" id="A0AAW2MSQ3"/>
<sequence>MAHTCGTKSIAQYCYEDRDTETEQEPTRAATWRKTRYTNKKNGWVDQTSEEVYVSLKLNKLVNGSYSLRMMDECHNLQNSDQNPLLVSQSLLAPNVQQVRLVAACGRKRAEYLVRLQGLTQLLDHHNPTARAGPFCLALNGMALLVTLRPDPSPHSAFLRPKPRSWLCQHNIRAVPFILLCGPRPGPAFWEARSHRAHGPAGLPAVVGILPFPGQRLGWMRDLLHEERYGRR</sequence>
<organism evidence="1">
    <name type="scientific">Sesamum calycinum</name>
    <dbReference type="NCBI Taxonomy" id="2727403"/>
    <lineage>
        <taxon>Eukaryota</taxon>
        <taxon>Viridiplantae</taxon>
        <taxon>Streptophyta</taxon>
        <taxon>Embryophyta</taxon>
        <taxon>Tracheophyta</taxon>
        <taxon>Spermatophyta</taxon>
        <taxon>Magnoliopsida</taxon>
        <taxon>eudicotyledons</taxon>
        <taxon>Gunneridae</taxon>
        <taxon>Pentapetalae</taxon>
        <taxon>asterids</taxon>
        <taxon>lamiids</taxon>
        <taxon>Lamiales</taxon>
        <taxon>Pedaliaceae</taxon>
        <taxon>Sesamum</taxon>
    </lineage>
</organism>
<comment type="caution">
    <text evidence="1">The sequence shown here is derived from an EMBL/GenBank/DDBJ whole genome shotgun (WGS) entry which is preliminary data.</text>
</comment>
<accession>A0AAW2MSQ3</accession>
<dbReference type="InterPro" id="IPR004252">
    <property type="entry name" value="Probable_transposase_24"/>
</dbReference>
<gene>
    <name evidence="1" type="ORF">Scaly_2213100</name>
</gene>
<proteinExistence type="predicted"/>
<name>A0AAW2MSQ3_9LAMI</name>
<reference evidence="1" key="1">
    <citation type="submission" date="2020-06" db="EMBL/GenBank/DDBJ databases">
        <authorList>
            <person name="Li T."/>
            <person name="Hu X."/>
            <person name="Zhang T."/>
            <person name="Song X."/>
            <person name="Zhang H."/>
            <person name="Dai N."/>
            <person name="Sheng W."/>
            <person name="Hou X."/>
            <person name="Wei L."/>
        </authorList>
    </citation>
    <scope>NUCLEOTIDE SEQUENCE</scope>
    <source>
        <strain evidence="1">KEN8</strain>
        <tissue evidence="1">Leaf</tissue>
    </source>
</reference>
<protein>
    <submittedName>
        <fullName evidence="1">Uncharacterized protein</fullName>
    </submittedName>
</protein>
<reference evidence="1" key="2">
    <citation type="journal article" date="2024" name="Plant">
        <title>Genomic evolution and insights into agronomic trait innovations of Sesamum species.</title>
        <authorList>
            <person name="Miao H."/>
            <person name="Wang L."/>
            <person name="Qu L."/>
            <person name="Liu H."/>
            <person name="Sun Y."/>
            <person name="Le M."/>
            <person name="Wang Q."/>
            <person name="Wei S."/>
            <person name="Zheng Y."/>
            <person name="Lin W."/>
            <person name="Duan Y."/>
            <person name="Cao H."/>
            <person name="Xiong S."/>
            <person name="Wang X."/>
            <person name="Wei L."/>
            <person name="Li C."/>
            <person name="Ma Q."/>
            <person name="Ju M."/>
            <person name="Zhao R."/>
            <person name="Li G."/>
            <person name="Mu C."/>
            <person name="Tian Q."/>
            <person name="Mei H."/>
            <person name="Zhang T."/>
            <person name="Gao T."/>
            <person name="Zhang H."/>
        </authorList>
    </citation>
    <scope>NUCLEOTIDE SEQUENCE</scope>
    <source>
        <strain evidence="1">KEN8</strain>
    </source>
</reference>